<comment type="caution">
    <text evidence="1">The sequence shown here is derived from an EMBL/GenBank/DDBJ whole genome shotgun (WGS) entry which is preliminary data.</text>
</comment>
<keyword evidence="2" id="KW-1185">Reference proteome</keyword>
<reference evidence="1 2" key="1">
    <citation type="journal article" date="2017" name="Int. J. Syst. Evol. Microbiol.">
        <title>Ramlibacter monticola sp. nov., isolated from forest soil.</title>
        <authorList>
            <person name="Chaudhary D.K."/>
            <person name="Kim J."/>
        </authorList>
    </citation>
    <scope>NUCLEOTIDE SEQUENCE [LARGE SCALE GENOMIC DNA]</scope>
    <source>
        <strain evidence="1 2">KACC 19175</strain>
    </source>
</reference>
<protein>
    <submittedName>
        <fullName evidence="1">Uncharacterized protein</fullName>
    </submittedName>
</protein>
<evidence type="ECO:0000313" key="2">
    <source>
        <dbReference type="Proteomes" id="UP000599109"/>
    </source>
</evidence>
<name>A0A936Z4A0_9BURK</name>
<sequence>MLTPDDITDAGFYWYLDAMGSAPQVIEVVGQDVLMVRFCGREDEDALAELAGTLVGPLRPPGAWQALNEVENKAVQAALSRLGGRVPGAVKEDGEGHPC</sequence>
<proteinExistence type="predicted"/>
<dbReference type="AlphaFoldDB" id="A0A936Z4A0"/>
<organism evidence="1 2">
    <name type="scientific">Ramlibacter monticola</name>
    <dbReference type="NCBI Taxonomy" id="1926872"/>
    <lineage>
        <taxon>Bacteria</taxon>
        <taxon>Pseudomonadati</taxon>
        <taxon>Pseudomonadota</taxon>
        <taxon>Betaproteobacteria</taxon>
        <taxon>Burkholderiales</taxon>
        <taxon>Comamonadaceae</taxon>
        <taxon>Ramlibacter</taxon>
    </lineage>
</organism>
<accession>A0A936Z4A0</accession>
<gene>
    <name evidence="1" type="ORF">JJ685_21005</name>
</gene>
<evidence type="ECO:0000313" key="1">
    <source>
        <dbReference type="EMBL" id="MBL0393629.1"/>
    </source>
</evidence>
<dbReference type="EMBL" id="JAEQNE010000006">
    <property type="protein sequence ID" value="MBL0393629.1"/>
    <property type="molecule type" value="Genomic_DNA"/>
</dbReference>
<dbReference type="RefSeq" id="WP_201676305.1">
    <property type="nucleotide sequence ID" value="NZ_JAEQNE010000006.1"/>
</dbReference>
<dbReference type="Proteomes" id="UP000599109">
    <property type="component" value="Unassembled WGS sequence"/>
</dbReference>